<organism evidence="2 3">
    <name type="scientific">Datura stramonium</name>
    <name type="common">Jimsonweed</name>
    <name type="synonym">Common thornapple</name>
    <dbReference type="NCBI Taxonomy" id="4076"/>
    <lineage>
        <taxon>Eukaryota</taxon>
        <taxon>Viridiplantae</taxon>
        <taxon>Streptophyta</taxon>
        <taxon>Embryophyta</taxon>
        <taxon>Tracheophyta</taxon>
        <taxon>Spermatophyta</taxon>
        <taxon>Magnoliopsida</taxon>
        <taxon>eudicotyledons</taxon>
        <taxon>Gunneridae</taxon>
        <taxon>Pentapetalae</taxon>
        <taxon>asterids</taxon>
        <taxon>lamiids</taxon>
        <taxon>Solanales</taxon>
        <taxon>Solanaceae</taxon>
        <taxon>Solanoideae</taxon>
        <taxon>Datureae</taxon>
        <taxon>Datura</taxon>
    </lineage>
</organism>
<feature type="compositionally biased region" description="Basic and acidic residues" evidence="1">
    <location>
        <begin position="106"/>
        <end position="116"/>
    </location>
</feature>
<feature type="compositionally biased region" description="Basic and acidic residues" evidence="1">
    <location>
        <begin position="82"/>
        <end position="94"/>
    </location>
</feature>
<feature type="region of interest" description="Disordered" evidence="1">
    <location>
        <begin position="82"/>
        <end position="152"/>
    </location>
</feature>
<evidence type="ECO:0000313" key="2">
    <source>
        <dbReference type="EMBL" id="MCD7454324.1"/>
    </source>
</evidence>
<dbReference type="EMBL" id="JACEIK010000297">
    <property type="protein sequence ID" value="MCD7454324.1"/>
    <property type="molecule type" value="Genomic_DNA"/>
</dbReference>
<name>A0ABS8S5P0_DATST</name>
<sequence>MGRRRLKTDYEEVRKAQILENQVLFSLQFHRLFSVKIIIVVAEFRVYRLDLPVTEFEKPWQSSEQSEKRKYNKIDYCSAPLRRSDRLKGGKSSDNKLGVKKSRAAQTEKMKGEYRNSKQQASAVDSAKEEESSDKSSSEVNDNDEDDDLIEI</sequence>
<gene>
    <name evidence="2" type="ORF">HAX54_024336</name>
</gene>
<reference evidence="2 3" key="1">
    <citation type="journal article" date="2021" name="BMC Genomics">
        <title>Datura genome reveals duplications of psychoactive alkaloid biosynthetic genes and high mutation rate following tissue culture.</title>
        <authorList>
            <person name="Rajewski A."/>
            <person name="Carter-House D."/>
            <person name="Stajich J."/>
            <person name="Litt A."/>
        </authorList>
    </citation>
    <scope>NUCLEOTIDE SEQUENCE [LARGE SCALE GENOMIC DNA]</scope>
    <source>
        <strain evidence="2">AR-01</strain>
    </source>
</reference>
<evidence type="ECO:0000313" key="3">
    <source>
        <dbReference type="Proteomes" id="UP000823775"/>
    </source>
</evidence>
<feature type="compositionally biased region" description="Basic and acidic residues" evidence="1">
    <location>
        <begin position="126"/>
        <end position="137"/>
    </location>
</feature>
<comment type="caution">
    <text evidence="2">The sequence shown here is derived from an EMBL/GenBank/DDBJ whole genome shotgun (WGS) entry which is preliminary data.</text>
</comment>
<dbReference type="Proteomes" id="UP000823775">
    <property type="component" value="Unassembled WGS sequence"/>
</dbReference>
<proteinExistence type="predicted"/>
<protein>
    <submittedName>
        <fullName evidence="2">Uncharacterized protein</fullName>
    </submittedName>
</protein>
<accession>A0ABS8S5P0</accession>
<keyword evidence="3" id="KW-1185">Reference proteome</keyword>
<evidence type="ECO:0000256" key="1">
    <source>
        <dbReference type="SAM" id="MobiDB-lite"/>
    </source>
</evidence>
<feature type="compositionally biased region" description="Acidic residues" evidence="1">
    <location>
        <begin position="141"/>
        <end position="152"/>
    </location>
</feature>